<dbReference type="FunFam" id="3.90.1180.10:FF:000002">
    <property type="entry name" value="60S ribosomal protein L16"/>
    <property type="match status" value="1"/>
</dbReference>
<dbReference type="GO" id="GO:0017148">
    <property type="term" value="P:negative regulation of translation"/>
    <property type="evidence" value="ECO:0007669"/>
    <property type="project" value="TreeGrafter"/>
</dbReference>
<dbReference type="OrthoDB" id="1882297at2759"/>
<dbReference type="PANTHER" id="PTHR11545">
    <property type="entry name" value="RIBOSOMAL PROTEIN L13"/>
    <property type="match status" value="1"/>
</dbReference>
<keyword evidence="3" id="KW-0687">Ribonucleoprotein</keyword>
<dbReference type="GO" id="GO:0003735">
    <property type="term" value="F:structural constituent of ribosome"/>
    <property type="evidence" value="ECO:0007669"/>
    <property type="project" value="InterPro"/>
</dbReference>
<dbReference type="AlphaFoldDB" id="A0A183J8P6"/>
<dbReference type="SUPFAM" id="SSF52161">
    <property type="entry name" value="Ribosomal protein L13"/>
    <property type="match status" value="1"/>
</dbReference>
<dbReference type="Gene3D" id="3.90.1180.10">
    <property type="entry name" value="Ribosomal protein L13"/>
    <property type="match status" value="1"/>
</dbReference>
<dbReference type="NCBIfam" id="TIGR01077">
    <property type="entry name" value="L13_A_E"/>
    <property type="match status" value="1"/>
</dbReference>
<proteinExistence type="inferred from homology"/>
<reference evidence="8" key="1">
    <citation type="submission" date="2016-06" db="UniProtKB">
        <authorList>
            <consortium name="WormBaseParasite"/>
        </authorList>
    </citation>
    <scope>IDENTIFICATION</scope>
</reference>
<comment type="similarity">
    <text evidence="1">Belongs to the universal ribosomal protein uL13 family.</text>
</comment>
<dbReference type="Pfam" id="PF00572">
    <property type="entry name" value="Ribosomal_L13"/>
    <property type="match status" value="1"/>
</dbReference>
<evidence type="ECO:0000313" key="7">
    <source>
        <dbReference type="Proteomes" id="UP000270296"/>
    </source>
</evidence>
<evidence type="ECO:0000256" key="1">
    <source>
        <dbReference type="ARBA" id="ARBA00006227"/>
    </source>
</evidence>
<dbReference type="Proteomes" id="UP000270296">
    <property type="component" value="Unassembled WGS sequence"/>
</dbReference>
<name>A0A183J8P6_9BILA</name>
<dbReference type="PANTHER" id="PTHR11545:SF3">
    <property type="entry name" value="LARGE RIBOSOMAL SUBUNIT PROTEIN UL13"/>
    <property type="match status" value="1"/>
</dbReference>
<dbReference type="EMBL" id="UZAM01017290">
    <property type="protein sequence ID" value="VDP46692.1"/>
    <property type="molecule type" value="Genomic_DNA"/>
</dbReference>
<gene>
    <name evidence="6" type="ORF">SBAD_LOCUS12244</name>
</gene>
<evidence type="ECO:0000256" key="5">
    <source>
        <dbReference type="ARBA" id="ARBA00035367"/>
    </source>
</evidence>
<dbReference type="GO" id="GO:0006412">
    <property type="term" value="P:translation"/>
    <property type="evidence" value="ECO:0007669"/>
    <property type="project" value="InterPro"/>
</dbReference>
<evidence type="ECO:0000256" key="3">
    <source>
        <dbReference type="ARBA" id="ARBA00023274"/>
    </source>
</evidence>
<evidence type="ECO:0000313" key="8">
    <source>
        <dbReference type="WBParaSite" id="SBAD_0001264901-mRNA-1"/>
    </source>
</evidence>
<dbReference type="CDD" id="cd00392">
    <property type="entry name" value="Ribosomal_L13"/>
    <property type="match status" value="1"/>
</dbReference>
<sequence>MQYLSLPLVIHQCTLKTHRTLLARFNLYILGEKIVVVRCEEINISGPFYRNKLKYLSFLRKRCNINPKRGPFHYRAPRKIFWRTVRGMLPHLTHRGSHALSHLKVHDGVPPIYNHYKRMVLPDTMRIVCLKPCLAAIMWKLREKTKCSYVKKHAFCKVNHDFPYSEFSLEETI</sequence>
<dbReference type="InterPro" id="IPR036899">
    <property type="entry name" value="Ribosomal_uL13_sf"/>
</dbReference>
<evidence type="ECO:0000313" key="6">
    <source>
        <dbReference type="EMBL" id="VDP46692.1"/>
    </source>
</evidence>
<dbReference type="WBParaSite" id="SBAD_0001264901-mRNA-1">
    <property type="protein sequence ID" value="SBAD_0001264901-mRNA-1"/>
    <property type="gene ID" value="SBAD_0001264901"/>
</dbReference>
<evidence type="ECO:0000256" key="2">
    <source>
        <dbReference type="ARBA" id="ARBA00022980"/>
    </source>
</evidence>
<keyword evidence="2" id="KW-0689">Ribosomal protein</keyword>
<dbReference type="InterPro" id="IPR005822">
    <property type="entry name" value="Ribosomal_uL13"/>
</dbReference>
<accession>A0A183J8P6</accession>
<evidence type="ECO:0000256" key="4">
    <source>
        <dbReference type="ARBA" id="ARBA00035201"/>
    </source>
</evidence>
<reference evidence="6 7" key="2">
    <citation type="submission" date="2018-11" db="EMBL/GenBank/DDBJ databases">
        <authorList>
            <consortium name="Pathogen Informatics"/>
        </authorList>
    </citation>
    <scope>NUCLEOTIDE SEQUENCE [LARGE SCALE GENOMIC DNA]</scope>
</reference>
<organism evidence="8">
    <name type="scientific">Soboliphyme baturini</name>
    <dbReference type="NCBI Taxonomy" id="241478"/>
    <lineage>
        <taxon>Eukaryota</taxon>
        <taxon>Metazoa</taxon>
        <taxon>Ecdysozoa</taxon>
        <taxon>Nematoda</taxon>
        <taxon>Enoplea</taxon>
        <taxon>Dorylaimia</taxon>
        <taxon>Dioctophymatida</taxon>
        <taxon>Dioctophymatoidea</taxon>
        <taxon>Soboliphymatidae</taxon>
        <taxon>Soboliphyme</taxon>
    </lineage>
</organism>
<protein>
    <recommendedName>
        <fullName evidence="4">Large ribosomal subunit protein uL13</fullName>
    </recommendedName>
    <alternativeName>
        <fullName evidence="5">60S ribosomal protein L13a</fullName>
    </alternativeName>
</protein>
<dbReference type="GO" id="GO:0022625">
    <property type="term" value="C:cytosolic large ribosomal subunit"/>
    <property type="evidence" value="ECO:0007669"/>
    <property type="project" value="TreeGrafter"/>
</dbReference>
<dbReference type="InterPro" id="IPR005755">
    <property type="entry name" value="Ribosomal_uL13_euk/arc"/>
</dbReference>
<keyword evidence="7" id="KW-1185">Reference proteome</keyword>
<dbReference type="GO" id="GO:0003729">
    <property type="term" value="F:mRNA binding"/>
    <property type="evidence" value="ECO:0007669"/>
    <property type="project" value="TreeGrafter"/>
</dbReference>